<dbReference type="Proteomes" id="UP000177151">
    <property type="component" value="Unassembled WGS sequence"/>
</dbReference>
<reference evidence="3 4" key="1">
    <citation type="journal article" date="2016" name="Nat. Commun.">
        <title>Thousands of microbial genomes shed light on interconnected biogeochemical processes in an aquifer system.</title>
        <authorList>
            <person name="Anantharaman K."/>
            <person name="Brown C.T."/>
            <person name="Hug L.A."/>
            <person name="Sharon I."/>
            <person name="Castelle C.J."/>
            <person name="Probst A.J."/>
            <person name="Thomas B.C."/>
            <person name="Singh A."/>
            <person name="Wilkins M.J."/>
            <person name="Karaoz U."/>
            <person name="Brodie E.L."/>
            <person name="Williams K.H."/>
            <person name="Hubbard S.S."/>
            <person name="Banfield J.F."/>
        </authorList>
    </citation>
    <scope>NUCLEOTIDE SEQUENCE [LARGE SCALE GENOMIC DNA]</scope>
</reference>
<feature type="region of interest" description="Disordered" evidence="1">
    <location>
        <begin position="203"/>
        <end position="227"/>
    </location>
</feature>
<name>A0A1F6NTQ9_9BACT</name>
<protein>
    <submittedName>
        <fullName evidence="3">Uncharacterized protein</fullName>
    </submittedName>
</protein>
<sequence>MVIEEIVTSLKNAVAHGDSLETAIQLAINSGYNPKDVKEASQFVSGSAVSFLQPRHDEQFAMPAQKRFFTGNPVGIPKPNIQRPGIRPFSAQALQQPQQMQSNQMQPVPSSQFSKNQQIPPNTNQQQQNQNKPTQQTQQQNNLAQQTQQTQQQNNILQLTQPYSQSQQLQTNQPSQPITNQITNIRQDSQAIKQNISDGSVYANENSSYNNPFTSSSQSSSQSLSRELDNIKPTKEGHMKEILLLLVLIILIGLLILSFVFKNQILDFFTTLSG</sequence>
<keyword evidence="2" id="KW-1133">Transmembrane helix</keyword>
<comment type="caution">
    <text evidence="3">The sequence shown here is derived from an EMBL/GenBank/DDBJ whole genome shotgun (WGS) entry which is preliminary data.</text>
</comment>
<feature type="compositionally biased region" description="Low complexity" evidence="1">
    <location>
        <begin position="215"/>
        <end position="225"/>
    </location>
</feature>
<dbReference type="EMBL" id="MFQP01000035">
    <property type="protein sequence ID" value="OGH87248.1"/>
    <property type="molecule type" value="Genomic_DNA"/>
</dbReference>
<proteinExistence type="predicted"/>
<feature type="transmembrane region" description="Helical" evidence="2">
    <location>
        <begin position="242"/>
        <end position="261"/>
    </location>
</feature>
<evidence type="ECO:0000256" key="1">
    <source>
        <dbReference type="SAM" id="MobiDB-lite"/>
    </source>
</evidence>
<feature type="region of interest" description="Disordered" evidence="1">
    <location>
        <begin position="92"/>
        <end position="153"/>
    </location>
</feature>
<dbReference type="AlphaFoldDB" id="A0A1F6NTQ9"/>
<gene>
    <name evidence="3" type="ORF">A2206_02915</name>
</gene>
<evidence type="ECO:0000313" key="4">
    <source>
        <dbReference type="Proteomes" id="UP000177151"/>
    </source>
</evidence>
<evidence type="ECO:0000256" key="2">
    <source>
        <dbReference type="SAM" id="Phobius"/>
    </source>
</evidence>
<organism evidence="3 4">
    <name type="scientific">Candidatus Magasanikbacteria bacterium RIFOXYA1_FULL_40_8</name>
    <dbReference type="NCBI Taxonomy" id="1798694"/>
    <lineage>
        <taxon>Bacteria</taxon>
        <taxon>Candidatus Magasanikiibacteriota</taxon>
    </lineage>
</organism>
<keyword evidence="2" id="KW-0472">Membrane</keyword>
<feature type="compositionally biased region" description="Polar residues" evidence="1">
    <location>
        <begin position="203"/>
        <end position="214"/>
    </location>
</feature>
<evidence type="ECO:0000313" key="3">
    <source>
        <dbReference type="EMBL" id="OGH87248.1"/>
    </source>
</evidence>
<keyword evidence="2" id="KW-0812">Transmembrane</keyword>
<accession>A0A1F6NTQ9</accession>